<reference evidence="2 3" key="1">
    <citation type="submission" date="2015-01" db="EMBL/GenBank/DDBJ databases">
        <title>Genome of allotetraploid Gossypium barbadense reveals genomic plasticity and fiber elongation in cotton evolution.</title>
        <authorList>
            <person name="Chen X."/>
            <person name="Liu X."/>
            <person name="Zhao B."/>
            <person name="Zheng H."/>
            <person name="Hu Y."/>
            <person name="Lu G."/>
            <person name="Yang C."/>
            <person name="Chen J."/>
            <person name="Shan C."/>
            <person name="Zhang L."/>
            <person name="Zhou Y."/>
            <person name="Wang L."/>
            <person name="Guo W."/>
            <person name="Bai Y."/>
            <person name="Ruan J."/>
            <person name="Shangguan X."/>
            <person name="Mao Y."/>
            <person name="Jiang J."/>
            <person name="Zhu Y."/>
            <person name="Lei J."/>
            <person name="Kang H."/>
            <person name="Chen S."/>
            <person name="He X."/>
            <person name="Wang R."/>
            <person name="Wang Y."/>
            <person name="Chen J."/>
            <person name="Wang L."/>
            <person name="Yu S."/>
            <person name="Wang B."/>
            <person name="Wei J."/>
            <person name="Song S."/>
            <person name="Lu X."/>
            <person name="Gao Z."/>
            <person name="Gu W."/>
            <person name="Deng X."/>
            <person name="Ma D."/>
            <person name="Wang S."/>
            <person name="Liang W."/>
            <person name="Fang L."/>
            <person name="Cai C."/>
            <person name="Zhu X."/>
            <person name="Zhou B."/>
            <person name="Zhang Y."/>
            <person name="Chen Z."/>
            <person name="Xu S."/>
            <person name="Zhu R."/>
            <person name="Wang S."/>
            <person name="Zhang T."/>
            <person name="Zhao G."/>
        </authorList>
    </citation>
    <scope>NUCLEOTIDE SEQUENCE [LARGE SCALE GENOMIC DNA]</scope>
    <source>
        <strain evidence="3">cv. Xinhai21</strain>
        <tissue evidence="2">Leaf</tissue>
    </source>
</reference>
<name>A0A2P5XU17_GOSBA</name>
<dbReference type="GO" id="GO:0048367">
    <property type="term" value="P:shoot system development"/>
    <property type="evidence" value="ECO:0007669"/>
    <property type="project" value="InterPro"/>
</dbReference>
<sequence>MAAQTIHRARSNSFPLPSRPNPLVSEIEEHLNRLRDFKLPFSQQELAQEQNKGPVDEFLDGSLRIFDLCNTTKDILLQTKGNIQDIQSVVRKYFTFRKVVQKTIHKALKNVKHVETNAFSHLRTTTRPRQWAKGAIEVRQLGVSVQAIVPQTDSMRISRRRNINEFENVDAALRSVMS</sequence>
<organism evidence="2 3">
    <name type="scientific">Gossypium barbadense</name>
    <name type="common">Sea Island cotton</name>
    <name type="synonym">Hibiscus barbadensis</name>
    <dbReference type="NCBI Taxonomy" id="3634"/>
    <lineage>
        <taxon>Eukaryota</taxon>
        <taxon>Viridiplantae</taxon>
        <taxon>Streptophyta</taxon>
        <taxon>Embryophyta</taxon>
        <taxon>Tracheophyta</taxon>
        <taxon>Spermatophyta</taxon>
        <taxon>Magnoliopsida</taxon>
        <taxon>eudicotyledons</taxon>
        <taxon>Gunneridae</taxon>
        <taxon>Pentapetalae</taxon>
        <taxon>rosids</taxon>
        <taxon>malvids</taxon>
        <taxon>Malvales</taxon>
        <taxon>Malvaceae</taxon>
        <taxon>Malvoideae</taxon>
        <taxon>Gossypium</taxon>
    </lineage>
</organism>
<dbReference type="PANTHER" id="PTHR33070">
    <property type="entry name" value="OS06G0725500 PROTEIN"/>
    <property type="match status" value="1"/>
</dbReference>
<dbReference type="Proteomes" id="UP000239757">
    <property type="component" value="Unassembled WGS sequence"/>
</dbReference>
<protein>
    <submittedName>
        <fullName evidence="2">Uncharacterized protein</fullName>
    </submittedName>
</protein>
<evidence type="ECO:0000313" key="3">
    <source>
        <dbReference type="Proteomes" id="UP000239757"/>
    </source>
</evidence>
<dbReference type="InterPro" id="IPR004320">
    <property type="entry name" value="BPS1_pln"/>
</dbReference>
<dbReference type="OrthoDB" id="995074at2759"/>
<dbReference type="GO" id="GO:0048364">
    <property type="term" value="P:root development"/>
    <property type="evidence" value="ECO:0007669"/>
    <property type="project" value="InterPro"/>
</dbReference>
<proteinExistence type="predicted"/>
<evidence type="ECO:0000256" key="1">
    <source>
        <dbReference type="SAM" id="MobiDB-lite"/>
    </source>
</evidence>
<dbReference type="PANTHER" id="PTHR33070:SF129">
    <property type="entry name" value="DUF241 DOMAIN PROTEIN"/>
    <property type="match status" value="1"/>
</dbReference>
<evidence type="ECO:0000313" key="2">
    <source>
        <dbReference type="EMBL" id="PPS06817.1"/>
    </source>
</evidence>
<dbReference type="Pfam" id="PF03087">
    <property type="entry name" value="BPS1"/>
    <property type="match status" value="1"/>
</dbReference>
<feature type="region of interest" description="Disordered" evidence="1">
    <location>
        <begin position="1"/>
        <end position="21"/>
    </location>
</feature>
<dbReference type="EMBL" id="KZ664231">
    <property type="protein sequence ID" value="PPS06817.1"/>
    <property type="molecule type" value="Genomic_DNA"/>
</dbReference>
<gene>
    <name evidence="2" type="ORF">GOBAR_AA13828</name>
</gene>
<dbReference type="AlphaFoldDB" id="A0A2P5XU17"/>
<accession>A0A2P5XU17</accession>